<dbReference type="SUPFAM" id="SSF54980">
    <property type="entry name" value="EF-G C-terminal domain-like"/>
    <property type="match status" value="2"/>
</dbReference>
<evidence type="ECO:0000256" key="6">
    <source>
        <dbReference type="HAMAP-Rule" id="MF_00071"/>
    </source>
</evidence>
<gene>
    <name evidence="6 8" type="primary">lepA</name>
    <name evidence="8" type="ORF">QTO32_00025</name>
</gene>
<dbReference type="SUPFAM" id="SSF52540">
    <property type="entry name" value="P-loop containing nucleoside triphosphate hydrolases"/>
    <property type="match status" value="1"/>
</dbReference>
<reference evidence="8" key="1">
    <citation type="journal article" date="2021" name="Front. Microbiol.">
        <title>Genome Analysis of a Verrucomicrobial Endosymbiont With a Tiny Genome Discovered in an Antarctic Lake.</title>
        <authorList>
            <person name="Williams T.J."/>
            <person name="Allen M.A."/>
            <person name="Ivanova N."/>
            <person name="Huntemann M."/>
            <person name="Haque S."/>
            <person name="Hancock A.M."/>
            <person name="Brazendale S."/>
            <person name="Cavicchioli R."/>
        </authorList>
    </citation>
    <scope>NUCLEOTIDE SEQUENCE</scope>
    <source>
        <strain evidence="8">MAG_Ga0307966_1000010</strain>
    </source>
</reference>
<dbReference type="InterPro" id="IPR013842">
    <property type="entry name" value="LepA_CTD"/>
</dbReference>
<dbReference type="GO" id="GO:0045727">
    <property type="term" value="P:positive regulation of translation"/>
    <property type="evidence" value="ECO:0007669"/>
    <property type="project" value="UniProtKB-UniRule"/>
</dbReference>
<evidence type="ECO:0000256" key="3">
    <source>
        <dbReference type="ARBA" id="ARBA00022801"/>
    </source>
</evidence>
<dbReference type="PROSITE" id="PS51722">
    <property type="entry name" value="G_TR_2"/>
    <property type="match status" value="1"/>
</dbReference>
<dbReference type="GO" id="GO:0043022">
    <property type="term" value="F:ribosome binding"/>
    <property type="evidence" value="ECO:0007669"/>
    <property type="project" value="UniProtKB-UniRule"/>
</dbReference>
<name>A0AA51BKS5_9BACT</name>
<dbReference type="GO" id="GO:0005886">
    <property type="term" value="C:plasma membrane"/>
    <property type="evidence" value="ECO:0007669"/>
    <property type="project" value="UniProtKB-SubCell"/>
</dbReference>
<dbReference type="GO" id="GO:0003746">
    <property type="term" value="F:translation elongation factor activity"/>
    <property type="evidence" value="ECO:0007669"/>
    <property type="project" value="UniProtKB-UniRule"/>
</dbReference>
<evidence type="ECO:0000256" key="1">
    <source>
        <dbReference type="ARBA" id="ARBA00005454"/>
    </source>
</evidence>
<dbReference type="InterPro" id="IPR035647">
    <property type="entry name" value="EFG_III/V"/>
</dbReference>
<evidence type="ECO:0000259" key="7">
    <source>
        <dbReference type="PROSITE" id="PS51722"/>
    </source>
</evidence>
<dbReference type="HAMAP" id="MF_00071">
    <property type="entry name" value="LepA"/>
    <property type="match status" value="1"/>
</dbReference>
<comment type="caution">
    <text evidence="6">Lacks conserved residue(s) required for the propagation of feature annotation.</text>
</comment>
<proteinExistence type="inferred from homology"/>
<dbReference type="GO" id="GO:0005525">
    <property type="term" value="F:GTP binding"/>
    <property type="evidence" value="ECO:0007669"/>
    <property type="project" value="UniProtKB-UniRule"/>
</dbReference>
<dbReference type="NCBIfam" id="TIGR00231">
    <property type="entry name" value="small_GTP"/>
    <property type="match status" value="1"/>
</dbReference>
<evidence type="ECO:0000256" key="2">
    <source>
        <dbReference type="ARBA" id="ARBA00022741"/>
    </source>
</evidence>
<keyword evidence="3 6" id="KW-0378">Hydrolase</keyword>
<dbReference type="Pfam" id="PF06421">
    <property type="entry name" value="LepA_C"/>
    <property type="match status" value="1"/>
</dbReference>
<keyword evidence="6" id="KW-0472">Membrane</keyword>
<keyword evidence="5 6" id="KW-0342">GTP-binding</keyword>
<dbReference type="GO" id="GO:0003924">
    <property type="term" value="F:GTPase activity"/>
    <property type="evidence" value="ECO:0007669"/>
    <property type="project" value="UniProtKB-UniRule"/>
</dbReference>
<keyword evidence="6" id="KW-1003">Cell membrane</keyword>
<organism evidence="8">
    <name type="scientific">Candidatus Organicella extenuata</name>
    <dbReference type="NCBI Taxonomy" id="2841811"/>
    <lineage>
        <taxon>Bacteria</taxon>
        <taxon>Pseudomonadati</taxon>
        <taxon>Verrucomicrobiota</taxon>
        <taxon>Candidatus Organicella</taxon>
    </lineage>
</organism>
<dbReference type="Gene3D" id="3.40.50.300">
    <property type="entry name" value="P-loop containing nucleotide triphosphate hydrolases"/>
    <property type="match status" value="1"/>
</dbReference>
<dbReference type="Gene3D" id="3.30.70.2570">
    <property type="entry name" value="Elongation factor 4, C-terminal domain"/>
    <property type="match status" value="1"/>
</dbReference>
<comment type="catalytic activity">
    <reaction evidence="6">
        <text>GTP + H2O = GDP + phosphate + H(+)</text>
        <dbReference type="Rhea" id="RHEA:19669"/>
        <dbReference type="ChEBI" id="CHEBI:15377"/>
        <dbReference type="ChEBI" id="CHEBI:15378"/>
        <dbReference type="ChEBI" id="CHEBI:37565"/>
        <dbReference type="ChEBI" id="CHEBI:43474"/>
        <dbReference type="ChEBI" id="CHEBI:58189"/>
        <dbReference type="EC" id="3.6.5.n1"/>
    </reaction>
</comment>
<comment type="subcellular location">
    <subcellularLocation>
        <location evidence="6">Cell membrane</location>
        <topology evidence="6">Peripheral membrane protein</topology>
        <orientation evidence="6">Cytoplasmic side</orientation>
    </subcellularLocation>
</comment>
<dbReference type="Gene3D" id="3.30.70.240">
    <property type="match status" value="1"/>
</dbReference>
<evidence type="ECO:0000256" key="4">
    <source>
        <dbReference type="ARBA" id="ARBA00022917"/>
    </source>
</evidence>
<dbReference type="InterPro" id="IPR005225">
    <property type="entry name" value="Small_GTP-bd"/>
</dbReference>
<dbReference type="AlphaFoldDB" id="A0AA51BKS5"/>
<evidence type="ECO:0000313" key="8">
    <source>
        <dbReference type="EMBL" id="WMI30475.1"/>
    </source>
</evidence>
<dbReference type="PANTHER" id="PTHR43512">
    <property type="entry name" value="TRANSLATION FACTOR GUF1-RELATED"/>
    <property type="match status" value="1"/>
</dbReference>
<dbReference type="Pfam" id="PF00679">
    <property type="entry name" value="EFG_C"/>
    <property type="match status" value="1"/>
</dbReference>
<dbReference type="PANTHER" id="PTHR43512:SF4">
    <property type="entry name" value="TRANSLATION FACTOR GUF1 HOMOLOG, CHLOROPLASTIC"/>
    <property type="match status" value="1"/>
</dbReference>
<dbReference type="InterPro" id="IPR009000">
    <property type="entry name" value="Transl_B-barrel_sf"/>
</dbReference>
<dbReference type="Pfam" id="PF00009">
    <property type="entry name" value="GTP_EFTU"/>
    <property type="match status" value="1"/>
</dbReference>
<dbReference type="EMBL" id="CP128385">
    <property type="protein sequence ID" value="WMI30475.1"/>
    <property type="molecule type" value="Genomic_DNA"/>
</dbReference>
<keyword evidence="4 6" id="KW-0648">Protein biosynthesis</keyword>
<dbReference type="Proteomes" id="UP001238843">
    <property type="component" value="Chromosome"/>
</dbReference>
<accession>A0AA51BKS5</accession>
<comment type="similarity">
    <text evidence="1 6">Belongs to the TRAFAC class translation factor GTPase superfamily. Classic translation factor GTPase family. LepA subfamily.</text>
</comment>
<dbReference type="InterPro" id="IPR038363">
    <property type="entry name" value="LepA_C_sf"/>
</dbReference>
<dbReference type="PRINTS" id="PR00315">
    <property type="entry name" value="ELONGATNFCT"/>
</dbReference>
<sequence length="615" mass="69987">METKYIRNVAVVAHIDHGKTTFSNALIEHVYGFKKTKGSFQLDSMELERERGITIKSHPISLSYKYKKKEYTINLIDTPGHIDFSNEVLRGLIAAEGAILLVDVSKGVQPQTLFNAKLAVENNLKIIPILNKSDLVSCKGLSKGYSILEDVTGTKYADLLRVSSKKKLGLDSVLEKIIEDVPAPFSVHKDSRFRALIFDSTYDEHVGLTFYIKVYSGTLNKNDRLVLVNKDKPILIVKSLGFFNITKTQRTPSFISEGGIGFITIRIKKDVWDWGLGNTLVNVKDKFSIKEPLVLYNPPQSLIFYNIYPWEQSDFLKLESSLKQLSLNDLSLNFEKKESSTFGYGFKCGFLGVLHSEIVKKRLEREYLLNVIYSNPSVTYRLKRRDSSTFFFITNPSKILTSEMSKLVIEEPLVLLKITSLSQYLNNLIKLLLNKRCVDYTVLDSESNKGVVGVEGIIIEAEMPLNEILYDFNDKTQSITKGNVQLSYVFLKYRPSSLVKLEFKLNGNLISDLSMLTHSNNAYRLATRLCSVIKDNTKRQLFKIIIQGLSNNKIIIRDTINPFKKDVTSKCYGGDISRKKKLLSKQKKGKARLVSNNYNKEDVTLSKKLYKKIFD</sequence>
<dbReference type="SUPFAM" id="SSF50447">
    <property type="entry name" value="Translation proteins"/>
    <property type="match status" value="1"/>
</dbReference>
<keyword evidence="8" id="KW-0251">Elongation factor</keyword>
<dbReference type="InterPro" id="IPR006297">
    <property type="entry name" value="EF-4"/>
</dbReference>
<feature type="binding site" evidence="6">
    <location>
        <begin position="16"/>
        <end position="21"/>
    </location>
    <ligand>
        <name>GTP</name>
        <dbReference type="ChEBI" id="CHEBI:37565"/>
    </ligand>
</feature>
<dbReference type="InterPro" id="IPR000640">
    <property type="entry name" value="EFG_V-like"/>
</dbReference>
<reference evidence="8" key="2">
    <citation type="submission" date="2023-06" db="EMBL/GenBank/DDBJ databases">
        <authorList>
            <person name="Williams T.J."/>
            <person name="Allen M.A."/>
            <person name="Ivanova N."/>
            <person name="Huntemann M."/>
            <person name="Haque S."/>
            <person name="Hancock A.M."/>
            <person name="Brazendale S."/>
            <person name="Cavicchioli R."/>
        </authorList>
    </citation>
    <scope>NUCLEOTIDE SEQUENCE</scope>
    <source>
        <strain evidence="8">MAG_Ga0307966_1000010</strain>
    </source>
</reference>
<dbReference type="InterPro" id="IPR027417">
    <property type="entry name" value="P-loop_NTPase"/>
</dbReference>
<dbReference type="NCBIfam" id="TIGR01393">
    <property type="entry name" value="lepA"/>
    <property type="match status" value="1"/>
</dbReference>
<evidence type="ECO:0000256" key="5">
    <source>
        <dbReference type="ARBA" id="ARBA00023134"/>
    </source>
</evidence>
<dbReference type="Gene3D" id="3.30.70.870">
    <property type="entry name" value="Elongation Factor G (Translational Gtpase), domain 3"/>
    <property type="match status" value="1"/>
</dbReference>
<dbReference type="Gene3D" id="2.40.30.10">
    <property type="entry name" value="Translation factors"/>
    <property type="match status" value="1"/>
</dbReference>
<keyword evidence="2 6" id="KW-0547">Nucleotide-binding</keyword>
<feature type="domain" description="Tr-type G" evidence="7">
    <location>
        <begin position="4"/>
        <end position="185"/>
    </location>
</feature>
<dbReference type="EC" id="3.6.5.n1" evidence="6"/>
<dbReference type="InterPro" id="IPR000795">
    <property type="entry name" value="T_Tr_GTP-bd_dom"/>
</dbReference>
<protein>
    <recommendedName>
        <fullName evidence="6">Elongation factor 4</fullName>
        <shortName evidence="6">EF-4</shortName>
        <ecNumber evidence="6">3.6.5.n1</ecNumber>
    </recommendedName>
    <alternativeName>
        <fullName evidence="6">Ribosomal back-translocase LepA</fullName>
    </alternativeName>
</protein>
<comment type="function">
    <text evidence="6">Required for accurate and efficient protein synthesis under certain stress conditions. May act as a fidelity factor of the translation reaction, by catalyzing a one-codon backward translocation of tRNAs on improperly translocated ribosomes. Back-translocation proceeds from a post-translocation (POST) complex to a pre-translocation (PRE) complex, thus giving elongation factor G a second chance to translocate the tRNAs correctly. Binds to ribosomes in a GTP-dependent manner.</text>
</comment>